<sequence>MSWDLFVQDWGDVNSLDEIPDDFNPKPIGKRSETIDKIKEAEPTIDFSDPSWGRLDNDQFSIEFNMGNVEKLNGFVMHIRGSEMAIPCIANILSTLDLKATDGSSPNFFDNERSKNDMQKWIAYRNKIWNK</sequence>
<keyword evidence="2" id="KW-1185">Reference proteome</keyword>
<comment type="caution">
    <text evidence="1">The sequence shown here is derived from an EMBL/GenBank/DDBJ whole genome shotgun (WGS) entry which is preliminary data.</text>
</comment>
<evidence type="ECO:0000313" key="2">
    <source>
        <dbReference type="Proteomes" id="UP001500459"/>
    </source>
</evidence>
<proteinExistence type="predicted"/>
<dbReference type="RefSeq" id="WP_344931011.1">
    <property type="nucleotide sequence ID" value="NZ_BAABCW010000039.1"/>
</dbReference>
<reference evidence="2" key="1">
    <citation type="journal article" date="2019" name="Int. J. Syst. Evol. Microbiol.">
        <title>The Global Catalogue of Microorganisms (GCM) 10K type strain sequencing project: providing services to taxonomists for standard genome sequencing and annotation.</title>
        <authorList>
            <consortium name="The Broad Institute Genomics Platform"/>
            <consortium name="The Broad Institute Genome Sequencing Center for Infectious Disease"/>
            <person name="Wu L."/>
            <person name="Ma J."/>
        </authorList>
    </citation>
    <scope>NUCLEOTIDE SEQUENCE [LARGE SCALE GENOMIC DNA]</scope>
    <source>
        <strain evidence="2">JCM 17106</strain>
    </source>
</reference>
<evidence type="ECO:0000313" key="1">
    <source>
        <dbReference type="EMBL" id="GAA3523651.1"/>
    </source>
</evidence>
<accession>A0ABP6UWQ7</accession>
<gene>
    <name evidence="1" type="ORF">GCM10022393_43140</name>
</gene>
<protein>
    <submittedName>
        <fullName evidence="1">Uncharacterized protein</fullName>
    </submittedName>
</protein>
<dbReference type="EMBL" id="BAABCW010000039">
    <property type="protein sequence ID" value="GAA3523651.1"/>
    <property type="molecule type" value="Genomic_DNA"/>
</dbReference>
<name>A0ABP6UWQ7_9FLAO</name>
<dbReference type="Proteomes" id="UP001500459">
    <property type="component" value="Unassembled WGS sequence"/>
</dbReference>
<organism evidence="1 2">
    <name type="scientific">Aquimarina addita</name>
    <dbReference type="NCBI Taxonomy" id="870485"/>
    <lineage>
        <taxon>Bacteria</taxon>
        <taxon>Pseudomonadati</taxon>
        <taxon>Bacteroidota</taxon>
        <taxon>Flavobacteriia</taxon>
        <taxon>Flavobacteriales</taxon>
        <taxon>Flavobacteriaceae</taxon>
        <taxon>Aquimarina</taxon>
    </lineage>
</organism>